<dbReference type="Proteomes" id="UP000032266">
    <property type="component" value="Chromosome"/>
</dbReference>
<dbReference type="HOGENOM" id="CLU_2879578_0_0_6"/>
<dbReference type="AlphaFoldDB" id="A0A0C5VGI7"/>
<evidence type="ECO:0000313" key="2">
    <source>
        <dbReference type="Proteomes" id="UP000032266"/>
    </source>
</evidence>
<reference evidence="1 2" key="1">
    <citation type="submission" date="2014-01" db="EMBL/GenBank/DDBJ databases">
        <title>Full genme sequencing of cellulolytic bacterium Gynuella sunshinyii YC6258T gen. nov., sp. nov.</title>
        <authorList>
            <person name="Khan H."/>
            <person name="Chung E.J."/>
            <person name="Chung Y.R."/>
        </authorList>
    </citation>
    <scope>NUCLEOTIDE SEQUENCE [LARGE SCALE GENOMIC DNA]</scope>
    <source>
        <strain evidence="1 2">YC6258</strain>
    </source>
</reference>
<proteinExistence type="predicted"/>
<name>A0A0C5VGI7_9GAMM</name>
<gene>
    <name evidence="1" type="ORF">YC6258_01658</name>
</gene>
<dbReference type="KEGG" id="gsn:YC6258_01658"/>
<accession>A0A0C5VGI7</accession>
<protein>
    <submittedName>
        <fullName evidence="1">Uncharacterized protein</fullName>
    </submittedName>
</protein>
<organism evidence="1 2">
    <name type="scientific">Gynuella sunshinyii YC6258</name>
    <dbReference type="NCBI Taxonomy" id="1445510"/>
    <lineage>
        <taxon>Bacteria</taxon>
        <taxon>Pseudomonadati</taxon>
        <taxon>Pseudomonadota</taxon>
        <taxon>Gammaproteobacteria</taxon>
        <taxon>Oceanospirillales</taxon>
        <taxon>Saccharospirillaceae</taxon>
        <taxon>Gynuella</taxon>
    </lineage>
</organism>
<dbReference type="EMBL" id="CP007142">
    <property type="protein sequence ID" value="AJQ93707.1"/>
    <property type="molecule type" value="Genomic_DNA"/>
</dbReference>
<sequence>MVLIFAVFRNIVICSFFSFMTRQILFQLSEVMFKNLPPEKTTNAPHFRTAMNTCLLILRQHPN</sequence>
<keyword evidence="2" id="KW-1185">Reference proteome</keyword>
<evidence type="ECO:0000313" key="1">
    <source>
        <dbReference type="EMBL" id="AJQ93707.1"/>
    </source>
</evidence>